<dbReference type="PANTHER" id="PTHR11453:SF36">
    <property type="entry name" value="ANION EXCHANGE PROTEIN"/>
    <property type="match status" value="1"/>
</dbReference>
<reference evidence="6 7" key="1">
    <citation type="submission" date="2018-11" db="EMBL/GenBank/DDBJ databases">
        <authorList>
            <consortium name="Pathogen Informatics"/>
        </authorList>
    </citation>
    <scope>NUCLEOTIDE SEQUENCE [LARGE SCALE GENOMIC DNA]</scope>
    <source>
        <strain evidence="6 7">Zambia</strain>
    </source>
</reference>
<dbReference type="PANTHER" id="PTHR11453">
    <property type="entry name" value="ANION EXCHANGE PROTEIN"/>
    <property type="match status" value="1"/>
</dbReference>
<keyword evidence="2" id="KW-0812">Transmembrane</keyword>
<keyword evidence="4" id="KW-0472">Membrane</keyword>
<feature type="domain" description="Bicarbonate transporter-like transmembrane" evidence="5">
    <location>
        <begin position="31"/>
        <end position="143"/>
    </location>
</feature>
<evidence type="ECO:0000256" key="4">
    <source>
        <dbReference type="ARBA" id="ARBA00023136"/>
    </source>
</evidence>
<dbReference type="AlphaFoldDB" id="A0A183LWY2"/>
<dbReference type="STRING" id="48269.A0A183LWY2"/>
<dbReference type="GO" id="GO:0051453">
    <property type="term" value="P:regulation of intracellular pH"/>
    <property type="evidence" value="ECO:0007669"/>
    <property type="project" value="TreeGrafter"/>
</dbReference>
<dbReference type="Proteomes" id="UP000277204">
    <property type="component" value="Unassembled WGS sequence"/>
</dbReference>
<dbReference type="Pfam" id="PF00955">
    <property type="entry name" value="HCO3_cotransp"/>
    <property type="match status" value="2"/>
</dbReference>
<dbReference type="GO" id="GO:0005886">
    <property type="term" value="C:plasma membrane"/>
    <property type="evidence" value="ECO:0007669"/>
    <property type="project" value="TreeGrafter"/>
</dbReference>
<evidence type="ECO:0000256" key="2">
    <source>
        <dbReference type="ARBA" id="ARBA00022692"/>
    </source>
</evidence>
<keyword evidence="7" id="KW-1185">Reference proteome</keyword>
<organism evidence="6 7">
    <name type="scientific">Schistosoma margrebowiei</name>
    <dbReference type="NCBI Taxonomy" id="48269"/>
    <lineage>
        <taxon>Eukaryota</taxon>
        <taxon>Metazoa</taxon>
        <taxon>Spiralia</taxon>
        <taxon>Lophotrochozoa</taxon>
        <taxon>Platyhelminthes</taxon>
        <taxon>Trematoda</taxon>
        <taxon>Digenea</taxon>
        <taxon>Strigeidida</taxon>
        <taxon>Schistosomatoidea</taxon>
        <taxon>Schistosomatidae</taxon>
        <taxon>Schistosoma</taxon>
    </lineage>
</organism>
<feature type="domain" description="Bicarbonate transporter-like transmembrane" evidence="5">
    <location>
        <begin position="147"/>
        <end position="231"/>
    </location>
</feature>
<dbReference type="GO" id="GO:0005452">
    <property type="term" value="F:solute:inorganic anion antiporter activity"/>
    <property type="evidence" value="ECO:0007669"/>
    <property type="project" value="InterPro"/>
</dbReference>
<dbReference type="GO" id="GO:0006820">
    <property type="term" value="P:monoatomic anion transport"/>
    <property type="evidence" value="ECO:0007669"/>
    <property type="project" value="InterPro"/>
</dbReference>
<dbReference type="EMBL" id="UZAI01003566">
    <property type="protein sequence ID" value="VDO80793.1"/>
    <property type="molecule type" value="Genomic_DNA"/>
</dbReference>
<evidence type="ECO:0000313" key="6">
    <source>
        <dbReference type="EMBL" id="VDO80793.1"/>
    </source>
</evidence>
<dbReference type="InterPro" id="IPR011531">
    <property type="entry name" value="HCO3_transpt-like_TM_dom"/>
</dbReference>
<evidence type="ECO:0000313" key="7">
    <source>
        <dbReference type="Proteomes" id="UP000277204"/>
    </source>
</evidence>
<keyword evidence="3" id="KW-1133">Transmembrane helix</keyword>
<comment type="subcellular location">
    <subcellularLocation>
        <location evidence="1">Membrane</location>
        <topology evidence="1">Multi-pass membrane protein</topology>
    </subcellularLocation>
</comment>
<accession>A0A183LWY2</accession>
<gene>
    <name evidence="6" type="ORF">SMRZ_LOCUS8307</name>
</gene>
<dbReference type="InterPro" id="IPR003020">
    <property type="entry name" value="HCO3_transpt_euk"/>
</dbReference>
<protein>
    <recommendedName>
        <fullName evidence="5">Bicarbonate transporter-like transmembrane domain-containing protein</fullName>
    </recommendedName>
</protein>
<sequence>MYETHPLTHIPLVGFNSTFEPESVQDLMEKQIDWEAISRGRYSWKSQEYQDLCVQLNGTWIGKSCRSFYVPDVFFFSCILFIATFVLAFTMKSMRNSLFFPTRVRQLISDFSVVIAIAIGTTTDFLMNLHTPKLLVPTTFEPTLGYSKGAGYHLDLLVVAITILSNSILGIPWFVAATVLSINHVLSLKKESETNAPGERPVYLGCREQRVTGVLIFLFIGLSVFMTPLLSVSHLNYTYILSLLDTILPINHS</sequence>
<evidence type="ECO:0000256" key="1">
    <source>
        <dbReference type="ARBA" id="ARBA00004141"/>
    </source>
</evidence>
<evidence type="ECO:0000259" key="5">
    <source>
        <dbReference type="Pfam" id="PF00955"/>
    </source>
</evidence>
<name>A0A183LWY2_9TREM</name>
<dbReference type="GO" id="GO:0008510">
    <property type="term" value="F:sodium:bicarbonate symporter activity"/>
    <property type="evidence" value="ECO:0007669"/>
    <property type="project" value="TreeGrafter"/>
</dbReference>
<evidence type="ECO:0000256" key="3">
    <source>
        <dbReference type="ARBA" id="ARBA00022989"/>
    </source>
</evidence>
<proteinExistence type="predicted"/>